<keyword evidence="2" id="KW-1185">Reference proteome</keyword>
<evidence type="ECO:0000313" key="1">
    <source>
        <dbReference type="EMBL" id="ORY72352.1"/>
    </source>
</evidence>
<reference evidence="1 2" key="1">
    <citation type="submission" date="2016-08" db="EMBL/GenBank/DDBJ databases">
        <title>A Parts List for Fungal Cellulosomes Revealed by Comparative Genomics.</title>
        <authorList>
            <consortium name="DOE Joint Genome Institute"/>
            <person name="Haitjema C.H."/>
            <person name="Gilmore S.P."/>
            <person name="Henske J.K."/>
            <person name="Solomon K.V."/>
            <person name="De Groot R."/>
            <person name="Kuo A."/>
            <person name="Mondo S.J."/>
            <person name="Salamov A.A."/>
            <person name="Labutti K."/>
            <person name="Zhao Z."/>
            <person name="Chiniquy J."/>
            <person name="Barry K."/>
            <person name="Brewer H.M."/>
            <person name="Purvine S.O."/>
            <person name="Wright A.T."/>
            <person name="Boxma B."/>
            <person name="Van Alen T."/>
            <person name="Hackstein J.H."/>
            <person name="Baker S.E."/>
            <person name="Grigoriev I.V."/>
            <person name="O'Malley M.A."/>
        </authorList>
    </citation>
    <scope>NUCLEOTIDE SEQUENCE [LARGE SCALE GENOMIC DNA]</scope>
    <source>
        <strain evidence="1 2">G1</strain>
    </source>
</reference>
<protein>
    <submittedName>
        <fullName evidence="1">Uncharacterized protein</fullName>
    </submittedName>
</protein>
<proteinExistence type="predicted"/>
<organism evidence="1 2">
    <name type="scientific">Neocallimastix californiae</name>
    <dbReference type="NCBI Taxonomy" id="1754190"/>
    <lineage>
        <taxon>Eukaryota</taxon>
        <taxon>Fungi</taxon>
        <taxon>Fungi incertae sedis</taxon>
        <taxon>Chytridiomycota</taxon>
        <taxon>Chytridiomycota incertae sedis</taxon>
        <taxon>Neocallimastigomycetes</taxon>
        <taxon>Neocallimastigales</taxon>
        <taxon>Neocallimastigaceae</taxon>
        <taxon>Neocallimastix</taxon>
    </lineage>
</organism>
<sequence>MDSSVFLPIKSIPEYTLPYNINHSNYPDFLTPISNSNTFIPIKSNFDLNSPLNMMASLPMNPTFQYNDFLKSNPLHDIPTNLNLTDENVSTTIAPTTTTLTTATTATATANATANANANATVATNSYDNDISNPNNFCNICPSNSFGLMNDNFLIQNYHQESSSNEISPFCFLNNNAIDNNNTFDFTTTYTTNKIGMNSLGTITGSSTNSLITPETNQNLNPLSFNICNHAFSSGNSIDLLNNNDKGLSLMNKFISPSSSSPTLQKQNDAFSPKNFDLLSSIPYPQFIDLMNNHPMDNKVATTTKDSHHLNININNSQNEDDNNKTGIDFSSLFSGSNHLSASTAILKEEGDTEDDNISTKMMTDYTLQKEPKFDFNMVKNLSMINNKNSSLMMSNEIFYINYT</sequence>
<name>A0A1Y2ELC2_9FUNG</name>
<accession>A0A1Y2ELC2</accession>
<dbReference type="AlphaFoldDB" id="A0A1Y2ELC2"/>
<dbReference type="OrthoDB" id="10650129at2759"/>
<evidence type="ECO:0000313" key="2">
    <source>
        <dbReference type="Proteomes" id="UP000193920"/>
    </source>
</evidence>
<dbReference type="Proteomes" id="UP000193920">
    <property type="component" value="Unassembled WGS sequence"/>
</dbReference>
<dbReference type="EMBL" id="MCOG01000040">
    <property type="protein sequence ID" value="ORY72352.1"/>
    <property type="molecule type" value="Genomic_DNA"/>
</dbReference>
<gene>
    <name evidence="1" type="ORF">LY90DRAFT_667225</name>
</gene>
<comment type="caution">
    <text evidence="1">The sequence shown here is derived from an EMBL/GenBank/DDBJ whole genome shotgun (WGS) entry which is preliminary data.</text>
</comment>